<accession>A0A9W6WFC1</accession>
<dbReference type="EMBL" id="BSXN01000581">
    <property type="protein sequence ID" value="GME69116.1"/>
    <property type="molecule type" value="Genomic_DNA"/>
</dbReference>
<dbReference type="SUPFAM" id="SSF51905">
    <property type="entry name" value="FAD/NAD(P)-binding domain"/>
    <property type="match status" value="1"/>
</dbReference>
<dbReference type="Pfam" id="PF01266">
    <property type="entry name" value="DAO"/>
    <property type="match status" value="1"/>
</dbReference>
<evidence type="ECO:0000259" key="6">
    <source>
        <dbReference type="Pfam" id="PF01266"/>
    </source>
</evidence>
<evidence type="ECO:0000256" key="2">
    <source>
        <dbReference type="ARBA" id="ARBA00010989"/>
    </source>
</evidence>
<dbReference type="InterPro" id="IPR006076">
    <property type="entry name" value="FAD-dep_OxRdtase"/>
</dbReference>
<feature type="domain" description="FAD dependent oxidoreductase" evidence="6">
    <location>
        <begin position="9"/>
        <end position="433"/>
    </location>
</feature>
<dbReference type="PANTHER" id="PTHR10961:SF15">
    <property type="entry name" value="FAD DEPENDENT OXIDOREDUCTASE DOMAIN-CONTAINING PROTEIN"/>
    <property type="match status" value="1"/>
</dbReference>
<dbReference type="InterPro" id="IPR036188">
    <property type="entry name" value="FAD/NAD-bd_sf"/>
</dbReference>
<dbReference type="Gene3D" id="3.50.50.60">
    <property type="entry name" value="FAD/NAD(P)-binding domain"/>
    <property type="match status" value="1"/>
</dbReference>
<evidence type="ECO:0000256" key="3">
    <source>
        <dbReference type="ARBA" id="ARBA00022630"/>
    </source>
</evidence>
<evidence type="ECO:0000256" key="4">
    <source>
        <dbReference type="ARBA" id="ARBA00022827"/>
    </source>
</evidence>
<dbReference type="AlphaFoldDB" id="A0A9W6WFC1"/>
<keyword evidence="3" id="KW-0285">Flavoprotein</keyword>
<name>A0A9W6WFC1_CANBO</name>
<proteinExistence type="inferred from homology"/>
<reference evidence="7" key="1">
    <citation type="submission" date="2023-04" db="EMBL/GenBank/DDBJ databases">
        <title>Candida boidinii NBRC 10035.</title>
        <authorList>
            <person name="Ichikawa N."/>
            <person name="Sato H."/>
            <person name="Tonouchi N."/>
        </authorList>
    </citation>
    <scope>NUCLEOTIDE SEQUENCE</scope>
    <source>
        <strain evidence="7">NBRC 10035</strain>
    </source>
</reference>
<dbReference type="Gene3D" id="3.30.9.10">
    <property type="entry name" value="D-Amino Acid Oxidase, subunit A, domain 2"/>
    <property type="match status" value="1"/>
</dbReference>
<evidence type="ECO:0000256" key="5">
    <source>
        <dbReference type="ARBA" id="ARBA00023002"/>
    </source>
</evidence>
<evidence type="ECO:0000256" key="1">
    <source>
        <dbReference type="ARBA" id="ARBA00001974"/>
    </source>
</evidence>
<dbReference type="PANTHER" id="PTHR10961">
    <property type="entry name" value="PEROXISOMAL SARCOSINE OXIDASE"/>
    <property type="match status" value="1"/>
</dbReference>
<keyword evidence="5" id="KW-0560">Oxidoreductase</keyword>
<comment type="cofactor">
    <cofactor evidence="1">
        <name>FAD</name>
        <dbReference type="ChEBI" id="CHEBI:57692"/>
    </cofactor>
</comment>
<keyword evidence="4" id="KW-0274">FAD</keyword>
<comment type="caution">
    <text evidence="7">The sequence shown here is derived from an EMBL/GenBank/DDBJ whole genome shotgun (WGS) entry which is preliminary data.</text>
</comment>
<protein>
    <submittedName>
        <fullName evidence="7">Unnamed protein product</fullName>
    </submittedName>
</protein>
<gene>
    <name evidence="7" type="ORF">Cboi02_000208700</name>
</gene>
<keyword evidence="8" id="KW-1185">Reference proteome</keyword>
<organism evidence="7 8">
    <name type="scientific">Candida boidinii</name>
    <name type="common">Yeast</name>
    <dbReference type="NCBI Taxonomy" id="5477"/>
    <lineage>
        <taxon>Eukaryota</taxon>
        <taxon>Fungi</taxon>
        <taxon>Dikarya</taxon>
        <taxon>Ascomycota</taxon>
        <taxon>Saccharomycotina</taxon>
        <taxon>Pichiomycetes</taxon>
        <taxon>Pichiales</taxon>
        <taxon>Pichiaceae</taxon>
        <taxon>Ogataea</taxon>
        <taxon>Ogataea/Candida clade</taxon>
    </lineage>
</organism>
<comment type="similarity">
    <text evidence="2">Belongs to the MSOX/MTOX family.</text>
</comment>
<evidence type="ECO:0000313" key="8">
    <source>
        <dbReference type="Proteomes" id="UP001165120"/>
    </source>
</evidence>
<sequence>MTQYTKDSKIIIIGCGVFGLSNAFHLAKNGYKDITVFDRLDMDAMDFTLLKGADTASGDINKIFRAHYAEKKHYQDLSLKCLKIWQEWDRDINLLPQDEAKKYTALKIIDLCSMVTLDDQLGWEEKSTRENYAKDGLGPLRFDINNEKDIKRAEACGLGPKIKYALDAKSKIPNLEGSLDCSSGIIYASRSLQYLKYLCVNLGVNFILGDAKGTFTDYIYKDSSKKIIGGIKTQDGKSHKADLVVVACGPWSTHMVPELDGFATANSGNVVIFKIPDNRPDLKIKYSGKNFPVFGWKMGHSREKEHMAGIFMFPMLEPEGYMKIVVRQRKYVNNVTLDNGRVVSIPLTSRSNPPTSMLTKHIMTQIKEWMEIFFPDLVAANVKLQSTIIWYTDTIDNDYIYDFVPNKKGLFVSTGGSGHAFKMLPLLGSFLVDKLENQENFYTDLFKWRDPSLCEHDSNGLREGVNTDRDYRDQEISTKSDMTFGSSKF</sequence>
<evidence type="ECO:0000313" key="7">
    <source>
        <dbReference type="EMBL" id="GME69116.1"/>
    </source>
</evidence>
<dbReference type="InterPro" id="IPR045170">
    <property type="entry name" value="MTOX"/>
</dbReference>
<dbReference type="GO" id="GO:0008115">
    <property type="term" value="F:sarcosine oxidase activity"/>
    <property type="evidence" value="ECO:0007669"/>
    <property type="project" value="TreeGrafter"/>
</dbReference>
<dbReference type="GO" id="GO:0050660">
    <property type="term" value="F:flavin adenine dinucleotide binding"/>
    <property type="evidence" value="ECO:0007669"/>
    <property type="project" value="InterPro"/>
</dbReference>
<dbReference type="Proteomes" id="UP001165120">
    <property type="component" value="Unassembled WGS sequence"/>
</dbReference>